<sequence>MFDLHDVHYFNQRIRKPFVADPTKLIGTTVAGKWNNHQMAGHSALPGEGDQ</sequence>
<accession>A0A6J5Z3E7</accession>
<organism evidence="1">
    <name type="scientific">freshwater metagenome</name>
    <dbReference type="NCBI Taxonomy" id="449393"/>
    <lineage>
        <taxon>unclassified sequences</taxon>
        <taxon>metagenomes</taxon>
        <taxon>ecological metagenomes</taxon>
    </lineage>
</organism>
<protein>
    <submittedName>
        <fullName evidence="1">Unannotated protein</fullName>
    </submittedName>
</protein>
<name>A0A6J5Z3E7_9ZZZZ</name>
<dbReference type="AlphaFoldDB" id="A0A6J5Z3E7"/>
<gene>
    <name evidence="1" type="ORF">UFOPK3547_00253</name>
</gene>
<evidence type="ECO:0000313" key="1">
    <source>
        <dbReference type="EMBL" id="CAB4336964.1"/>
    </source>
</evidence>
<proteinExistence type="predicted"/>
<dbReference type="EMBL" id="CAESAN010000012">
    <property type="protein sequence ID" value="CAB4336964.1"/>
    <property type="molecule type" value="Genomic_DNA"/>
</dbReference>
<reference evidence="1" key="1">
    <citation type="submission" date="2020-05" db="EMBL/GenBank/DDBJ databases">
        <authorList>
            <person name="Chiriac C."/>
            <person name="Salcher M."/>
            <person name="Ghai R."/>
            <person name="Kavagutti S V."/>
        </authorList>
    </citation>
    <scope>NUCLEOTIDE SEQUENCE</scope>
</reference>